<accession>A0ABS3NK78</accession>
<dbReference type="Proteomes" id="UP000664554">
    <property type="component" value="Unassembled WGS sequence"/>
</dbReference>
<proteinExistence type="predicted"/>
<gene>
    <name evidence="1" type="ORF">J3492_00135</name>
</gene>
<dbReference type="EMBL" id="JAGBKM010000001">
    <property type="protein sequence ID" value="MBO1529621.1"/>
    <property type="molecule type" value="Genomic_DNA"/>
</dbReference>
<dbReference type="RefSeq" id="WP_207988490.1">
    <property type="nucleotide sequence ID" value="NZ_JAGBKM010000001.1"/>
</dbReference>
<organism evidence="1 2">
    <name type="scientific">Psychrobacter coccoides</name>
    <dbReference type="NCBI Taxonomy" id="2818440"/>
    <lineage>
        <taxon>Bacteria</taxon>
        <taxon>Pseudomonadati</taxon>
        <taxon>Pseudomonadota</taxon>
        <taxon>Gammaproteobacteria</taxon>
        <taxon>Moraxellales</taxon>
        <taxon>Moraxellaceae</taxon>
        <taxon>Psychrobacter</taxon>
    </lineage>
</organism>
<evidence type="ECO:0000313" key="1">
    <source>
        <dbReference type="EMBL" id="MBO1529621.1"/>
    </source>
</evidence>
<keyword evidence="2" id="KW-1185">Reference proteome</keyword>
<evidence type="ECO:0000313" key="2">
    <source>
        <dbReference type="Proteomes" id="UP000664554"/>
    </source>
</evidence>
<name>A0ABS3NK78_9GAMM</name>
<comment type="caution">
    <text evidence="1">The sequence shown here is derived from an EMBL/GenBank/DDBJ whole genome shotgun (WGS) entry which is preliminary data.</text>
</comment>
<sequence>MTTKMSYRSMTDAGLIDEGLDCDPDSLAYELAVTLDALPIHHGSVQLDDDSSCEDCDQLKNEVNYLAYEVSRLEDDLAELDIKTLIAGAKKARKAVKQAHDKVNYLFGLGD</sequence>
<reference evidence="1 2" key="1">
    <citation type="submission" date="2021-03" db="EMBL/GenBank/DDBJ databases">
        <authorList>
            <person name="Shang D.-D."/>
            <person name="Du Z.-J."/>
            <person name="Chen G.-J."/>
        </authorList>
    </citation>
    <scope>NUCLEOTIDE SEQUENCE [LARGE SCALE GENOMIC DNA]</scope>
    <source>
        <strain evidence="1 2">F1192</strain>
    </source>
</reference>
<protein>
    <submittedName>
        <fullName evidence="1">Uncharacterized protein</fullName>
    </submittedName>
</protein>